<keyword evidence="2" id="KW-1185">Reference proteome</keyword>
<evidence type="ECO:0000313" key="1">
    <source>
        <dbReference type="EMBL" id="KAF5823786.1"/>
    </source>
</evidence>
<dbReference type="Proteomes" id="UP000215914">
    <property type="component" value="Unassembled WGS sequence"/>
</dbReference>
<sequence length="48" mass="5598">MNMNKNFCLIICSFSRKLLLSPLRRTNVIVSCLCHIARTPSIVYNIHY</sequence>
<dbReference type="EMBL" id="MNCJ02000316">
    <property type="protein sequence ID" value="KAF5823786.1"/>
    <property type="molecule type" value="Genomic_DNA"/>
</dbReference>
<reference evidence="1" key="2">
    <citation type="submission" date="2020-06" db="EMBL/GenBank/DDBJ databases">
        <title>Helianthus annuus Genome sequencing and assembly Release 2.</title>
        <authorList>
            <person name="Gouzy J."/>
            <person name="Langlade N."/>
            <person name="Munos S."/>
        </authorList>
    </citation>
    <scope>NUCLEOTIDE SEQUENCE</scope>
    <source>
        <tissue evidence="1">Leaves</tissue>
    </source>
</reference>
<name>A0A9K3JYU3_HELAN</name>
<evidence type="ECO:0000313" key="2">
    <source>
        <dbReference type="Proteomes" id="UP000215914"/>
    </source>
</evidence>
<accession>A0A9K3JYU3</accession>
<dbReference type="AlphaFoldDB" id="A0A9K3JYU3"/>
<comment type="caution">
    <text evidence="1">The sequence shown here is derived from an EMBL/GenBank/DDBJ whole genome shotgun (WGS) entry which is preliminary data.</text>
</comment>
<organism evidence="1 2">
    <name type="scientific">Helianthus annuus</name>
    <name type="common">Common sunflower</name>
    <dbReference type="NCBI Taxonomy" id="4232"/>
    <lineage>
        <taxon>Eukaryota</taxon>
        <taxon>Viridiplantae</taxon>
        <taxon>Streptophyta</taxon>
        <taxon>Embryophyta</taxon>
        <taxon>Tracheophyta</taxon>
        <taxon>Spermatophyta</taxon>
        <taxon>Magnoliopsida</taxon>
        <taxon>eudicotyledons</taxon>
        <taxon>Gunneridae</taxon>
        <taxon>Pentapetalae</taxon>
        <taxon>asterids</taxon>
        <taxon>campanulids</taxon>
        <taxon>Asterales</taxon>
        <taxon>Asteraceae</taxon>
        <taxon>Asteroideae</taxon>
        <taxon>Heliantheae alliance</taxon>
        <taxon>Heliantheae</taxon>
        <taxon>Helianthus</taxon>
    </lineage>
</organism>
<proteinExistence type="predicted"/>
<dbReference type="Gramene" id="mRNA:HanXRQr2_Chr01g0042081">
    <property type="protein sequence ID" value="mRNA:HanXRQr2_Chr01g0042081"/>
    <property type="gene ID" value="HanXRQr2_Chr01g0042081"/>
</dbReference>
<reference evidence="1" key="1">
    <citation type="journal article" date="2017" name="Nature">
        <title>The sunflower genome provides insights into oil metabolism, flowering and Asterid evolution.</title>
        <authorList>
            <person name="Badouin H."/>
            <person name="Gouzy J."/>
            <person name="Grassa C.J."/>
            <person name="Murat F."/>
            <person name="Staton S.E."/>
            <person name="Cottret L."/>
            <person name="Lelandais-Briere C."/>
            <person name="Owens G.L."/>
            <person name="Carrere S."/>
            <person name="Mayjonade B."/>
            <person name="Legrand L."/>
            <person name="Gill N."/>
            <person name="Kane N.C."/>
            <person name="Bowers J.E."/>
            <person name="Hubner S."/>
            <person name="Bellec A."/>
            <person name="Berard A."/>
            <person name="Berges H."/>
            <person name="Blanchet N."/>
            <person name="Boniface M.C."/>
            <person name="Brunel D."/>
            <person name="Catrice O."/>
            <person name="Chaidir N."/>
            <person name="Claudel C."/>
            <person name="Donnadieu C."/>
            <person name="Faraut T."/>
            <person name="Fievet G."/>
            <person name="Helmstetter N."/>
            <person name="King M."/>
            <person name="Knapp S.J."/>
            <person name="Lai Z."/>
            <person name="Le Paslier M.C."/>
            <person name="Lippi Y."/>
            <person name="Lorenzon L."/>
            <person name="Mandel J.R."/>
            <person name="Marage G."/>
            <person name="Marchand G."/>
            <person name="Marquand E."/>
            <person name="Bret-Mestries E."/>
            <person name="Morien E."/>
            <person name="Nambeesan S."/>
            <person name="Nguyen T."/>
            <person name="Pegot-Espagnet P."/>
            <person name="Pouilly N."/>
            <person name="Raftis F."/>
            <person name="Sallet E."/>
            <person name="Schiex T."/>
            <person name="Thomas J."/>
            <person name="Vandecasteele C."/>
            <person name="Vares D."/>
            <person name="Vear F."/>
            <person name="Vautrin S."/>
            <person name="Crespi M."/>
            <person name="Mangin B."/>
            <person name="Burke J.M."/>
            <person name="Salse J."/>
            <person name="Munos S."/>
            <person name="Vincourt P."/>
            <person name="Rieseberg L.H."/>
            <person name="Langlade N.B."/>
        </authorList>
    </citation>
    <scope>NUCLEOTIDE SEQUENCE</scope>
    <source>
        <tissue evidence="1">Leaves</tissue>
    </source>
</reference>
<gene>
    <name evidence="1" type="ORF">HanXRQr2_Chr01g0042081</name>
</gene>
<protein>
    <submittedName>
        <fullName evidence="1">Uncharacterized protein</fullName>
    </submittedName>
</protein>